<sequence length="256" mass="29134">MGNSRAGGNEPEEPEELVKRLLGRAQNAFELDDAVVERLGAALMHHTEMASCRQHNGPPRELGRRTLRHTFLLGDGSSLVLYEVEHNTGEDDELLYEVYAEPEAMAHAQRVIDYRFGESTPEDLDTEATEWAARLPHPPEMPPMRRSYDEDHSAEHAWRVLRRAENVDTWPEAEIRQRLIMARAHHISYVTNRCSRIDGRVVGWTLYEHAFLLADGEEVSLWEVEHTMTPDGKPVCEVYEDEAAACDAADLRLEAP</sequence>
<dbReference type="EMBL" id="SUMC01000034">
    <property type="protein sequence ID" value="TKA08112.1"/>
    <property type="molecule type" value="Genomic_DNA"/>
</dbReference>
<dbReference type="OrthoDB" id="4319261at2"/>
<evidence type="ECO:0000313" key="1">
    <source>
        <dbReference type="EMBL" id="TKA08112.1"/>
    </source>
</evidence>
<dbReference type="InterPro" id="IPR046195">
    <property type="entry name" value="DUF6227"/>
</dbReference>
<protein>
    <submittedName>
        <fullName evidence="1">Uncharacterized protein</fullName>
    </submittedName>
</protein>
<accession>A0A4U0SFD1</accession>
<proteinExistence type="predicted"/>
<gene>
    <name evidence="1" type="ORF">FCI23_29945</name>
</gene>
<evidence type="ECO:0000313" key="2">
    <source>
        <dbReference type="Proteomes" id="UP000305778"/>
    </source>
</evidence>
<dbReference type="Pfam" id="PF19738">
    <property type="entry name" value="DUF6227"/>
    <property type="match status" value="1"/>
</dbReference>
<keyword evidence="2" id="KW-1185">Reference proteome</keyword>
<reference evidence="1 2" key="1">
    <citation type="submission" date="2019-04" db="EMBL/GenBank/DDBJ databases">
        <title>Streptomyces oryziradicis sp. nov., a novel actinomycete isolated from rhizosphere soil of rice (Oryza sativa L.).</title>
        <authorList>
            <person name="Li C."/>
        </authorList>
    </citation>
    <scope>NUCLEOTIDE SEQUENCE [LARGE SCALE GENOMIC DNA]</scope>
    <source>
        <strain evidence="1 2">NEAU-C40</strain>
    </source>
</reference>
<dbReference type="RefSeq" id="WP_136727069.1">
    <property type="nucleotide sequence ID" value="NZ_SUMC01000034.1"/>
</dbReference>
<dbReference type="Proteomes" id="UP000305778">
    <property type="component" value="Unassembled WGS sequence"/>
</dbReference>
<dbReference type="AlphaFoldDB" id="A0A4U0SFD1"/>
<comment type="caution">
    <text evidence="1">The sequence shown here is derived from an EMBL/GenBank/DDBJ whole genome shotgun (WGS) entry which is preliminary data.</text>
</comment>
<name>A0A4U0SFD1_9ACTN</name>
<organism evidence="1 2">
    <name type="scientific">Actinacidiphila oryziradicis</name>
    <dbReference type="NCBI Taxonomy" id="2571141"/>
    <lineage>
        <taxon>Bacteria</taxon>
        <taxon>Bacillati</taxon>
        <taxon>Actinomycetota</taxon>
        <taxon>Actinomycetes</taxon>
        <taxon>Kitasatosporales</taxon>
        <taxon>Streptomycetaceae</taxon>
        <taxon>Actinacidiphila</taxon>
    </lineage>
</organism>